<dbReference type="Gene3D" id="2.60.120.10">
    <property type="entry name" value="Jelly Rolls"/>
    <property type="match status" value="1"/>
</dbReference>
<keyword evidence="2" id="KW-0238">DNA-binding</keyword>
<dbReference type="CDD" id="cd00092">
    <property type="entry name" value="HTH_CRP"/>
    <property type="match status" value="1"/>
</dbReference>
<dbReference type="CDD" id="cd00038">
    <property type="entry name" value="CAP_ED"/>
    <property type="match status" value="1"/>
</dbReference>
<dbReference type="InterPro" id="IPR018335">
    <property type="entry name" value="Tscrpt_reg_HTH_Crp-type_CS"/>
</dbReference>
<dbReference type="InterPro" id="IPR036388">
    <property type="entry name" value="WH-like_DNA-bd_sf"/>
</dbReference>
<evidence type="ECO:0000256" key="2">
    <source>
        <dbReference type="ARBA" id="ARBA00023125"/>
    </source>
</evidence>
<dbReference type="SUPFAM" id="SSF51206">
    <property type="entry name" value="cAMP-binding domain-like"/>
    <property type="match status" value="1"/>
</dbReference>
<accession>A0A0D1D846</accession>
<dbReference type="PRINTS" id="PR00034">
    <property type="entry name" value="HTHCRP"/>
</dbReference>
<feature type="domain" description="HTH crp-type" evidence="4">
    <location>
        <begin position="157"/>
        <end position="230"/>
    </location>
</feature>
<keyword evidence="1" id="KW-0805">Transcription regulation</keyword>
<dbReference type="InterPro" id="IPR018490">
    <property type="entry name" value="cNMP-bd_dom_sf"/>
</dbReference>
<comment type="caution">
    <text evidence="5">The sequence shown here is derived from an EMBL/GenBank/DDBJ whole genome shotgun (WGS) entry which is preliminary data.</text>
</comment>
<dbReference type="GO" id="GO:0003677">
    <property type="term" value="F:DNA binding"/>
    <property type="evidence" value="ECO:0007669"/>
    <property type="project" value="UniProtKB-KW"/>
</dbReference>
<dbReference type="Pfam" id="PF00027">
    <property type="entry name" value="cNMP_binding"/>
    <property type="match status" value="1"/>
</dbReference>
<dbReference type="InterPro" id="IPR000595">
    <property type="entry name" value="cNMP-bd_dom"/>
</dbReference>
<protein>
    <submittedName>
        <fullName evidence="5">FixK_1 protein</fullName>
    </submittedName>
</protein>
<evidence type="ECO:0000256" key="3">
    <source>
        <dbReference type="ARBA" id="ARBA00023163"/>
    </source>
</evidence>
<dbReference type="PANTHER" id="PTHR24567:SF75">
    <property type="entry name" value="FUMARATE AND NITRATE REDUCTION REGULATORY PROTEIN"/>
    <property type="match status" value="1"/>
</dbReference>
<dbReference type="NCBIfam" id="NF045989">
    <property type="entry name" value="TransRegFnrLRhodb"/>
    <property type="match status" value="1"/>
</dbReference>
<dbReference type="Gene3D" id="1.10.10.10">
    <property type="entry name" value="Winged helix-like DNA-binding domain superfamily/Winged helix DNA-binding domain"/>
    <property type="match status" value="1"/>
</dbReference>
<dbReference type="AlphaFoldDB" id="A0A0D1D846"/>
<evidence type="ECO:0000259" key="4">
    <source>
        <dbReference type="PROSITE" id="PS51063"/>
    </source>
</evidence>
<evidence type="ECO:0000313" key="5">
    <source>
        <dbReference type="EMBL" id="KIT16113.1"/>
    </source>
</evidence>
<sequence>MVSVMATDLQLYREKCSACPIRHRAVCATCEPDELARLEAIKSYKVHRAGATIALEGDALPFAASVVSGCATLSRSLEDGRRQMVGLLMPSDFIGRPGHSTAAYEITAATDVTLCQFRRMEFEDLLASTPHLASRLLQMSLDELDAAREWMLLLGRKTAREKVASLLLIIVRRASPGPGPKSIELPLTREAMADYLGLTNETVSRQLTALRKDGIIGLTGKRGLTCDDLAALFDAAGEDGDGAILT</sequence>
<proteinExistence type="predicted"/>
<dbReference type="SMART" id="SM00100">
    <property type="entry name" value="cNMP"/>
    <property type="match status" value="1"/>
</dbReference>
<organism evidence="5 6">
    <name type="scientific">Jannaschia aquimarina</name>
    <dbReference type="NCBI Taxonomy" id="935700"/>
    <lineage>
        <taxon>Bacteria</taxon>
        <taxon>Pseudomonadati</taxon>
        <taxon>Pseudomonadota</taxon>
        <taxon>Alphaproteobacteria</taxon>
        <taxon>Rhodobacterales</taxon>
        <taxon>Roseobacteraceae</taxon>
        <taxon>Jannaschia</taxon>
    </lineage>
</organism>
<dbReference type="InterPro" id="IPR036390">
    <property type="entry name" value="WH_DNA-bd_sf"/>
</dbReference>
<dbReference type="InterPro" id="IPR012318">
    <property type="entry name" value="HTH_CRP"/>
</dbReference>
<dbReference type="GO" id="GO:0003700">
    <property type="term" value="F:DNA-binding transcription factor activity"/>
    <property type="evidence" value="ECO:0007669"/>
    <property type="project" value="InterPro"/>
</dbReference>
<dbReference type="InterPro" id="IPR050397">
    <property type="entry name" value="Env_Response_Regulators"/>
</dbReference>
<evidence type="ECO:0000313" key="6">
    <source>
        <dbReference type="Proteomes" id="UP000032232"/>
    </source>
</evidence>
<dbReference type="SMART" id="SM00419">
    <property type="entry name" value="HTH_CRP"/>
    <property type="match status" value="1"/>
</dbReference>
<dbReference type="PROSITE" id="PS51063">
    <property type="entry name" value="HTH_CRP_2"/>
    <property type="match status" value="1"/>
</dbReference>
<keyword evidence="6" id="KW-1185">Reference proteome</keyword>
<dbReference type="GO" id="GO:0005829">
    <property type="term" value="C:cytosol"/>
    <property type="evidence" value="ECO:0007669"/>
    <property type="project" value="TreeGrafter"/>
</dbReference>
<evidence type="ECO:0000256" key="1">
    <source>
        <dbReference type="ARBA" id="ARBA00023015"/>
    </source>
</evidence>
<dbReference type="PROSITE" id="PS00042">
    <property type="entry name" value="HTH_CRP_1"/>
    <property type="match status" value="1"/>
</dbReference>
<gene>
    <name evidence="5" type="primary">fixK_1</name>
    <name evidence="5" type="ORF">jaqu_23850</name>
</gene>
<name>A0A0D1D846_9RHOB</name>
<dbReference type="STRING" id="935700.jaqu_23850"/>
<dbReference type="Pfam" id="PF13545">
    <property type="entry name" value="HTH_Crp_2"/>
    <property type="match status" value="1"/>
</dbReference>
<reference evidence="5 6" key="1">
    <citation type="submission" date="2015-02" db="EMBL/GenBank/DDBJ databases">
        <title>Genome Sequence of Jannaschia aquimarina DSM28248, a member of the Roseobacter clade.</title>
        <authorList>
            <person name="Voget S."/>
            <person name="Daniel R."/>
        </authorList>
    </citation>
    <scope>NUCLEOTIDE SEQUENCE [LARGE SCALE GENOMIC DNA]</scope>
    <source>
        <strain evidence="5 6">GSW-M26</strain>
    </source>
</reference>
<dbReference type="EMBL" id="JYFE01000041">
    <property type="protein sequence ID" value="KIT16113.1"/>
    <property type="molecule type" value="Genomic_DNA"/>
</dbReference>
<dbReference type="PATRIC" id="fig|935700.4.peg.2455"/>
<dbReference type="Proteomes" id="UP000032232">
    <property type="component" value="Unassembled WGS sequence"/>
</dbReference>
<dbReference type="InterPro" id="IPR014710">
    <property type="entry name" value="RmlC-like_jellyroll"/>
</dbReference>
<keyword evidence="3" id="KW-0804">Transcription</keyword>
<dbReference type="PANTHER" id="PTHR24567">
    <property type="entry name" value="CRP FAMILY TRANSCRIPTIONAL REGULATORY PROTEIN"/>
    <property type="match status" value="1"/>
</dbReference>
<dbReference type="SUPFAM" id="SSF46785">
    <property type="entry name" value="Winged helix' DNA-binding domain"/>
    <property type="match status" value="1"/>
</dbReference>